<dbReference type="InterPro" id="IPR018720">
    <property type="entry name" value="DUF2249"/>
</dbReference>
<evidence type="ECO:0000259" key="1">
    <source>
        <dbReference type="Pfam" id="PF10006"/>
    </source>
</evidence>
<dbReference type="EMBL" id="WSFT01000037">
    <property type="protein sequence ID" value="MBS4538791.1"/>
    <property type="molecule type" value="Genomic_DNA"/>
</dbReference>
<reference evidence="2" key="1">
    <citation type="submission" date="2019-12" db="EMBL/GenBank/DDBJ databases">
        <title>Clostridiaceae gen. nov. sp. nov., isolated from sediment in Xinjiang, China.</title>
        <authorList>
            <person name="Zhang R."/>
        </authorList>
    </citation>
    <scope>NUCLEOTIDE SEQUENCE</scope>
    <source>
        <strain evidence="2">D2Q-11</strain>
    </source>
</reference>
<keyword evidence="3" id="KW-1185">Reference proteome</keyword>
<dbReference type="AlphaFoldDB" id="A0A942Z6S7"/>
<feature type="domain" description="DUF2249" evidence="1">
    <location>
        <begin position="10"/>
        <end position="76"/>
    </location>
</feature>
<accession>A0A942Z6S7</accession>
<proteinExistence type="predicted"/>
<comment type="caution">
    <text evidence="2">The sequence shown here is derived from an EMBL/GenBank/DDBJ whole genome shotgun (WGS) entry which is preliminary data.</text>
</comment>
<sequence>MSQFAAQVNAPKYEPKDKHRVIFETFHSLDKGEKMELINDHDPRPLHYQLMAEYTDQFEWEYLEEGPEIWRVSIGKK</sequence>
<name>A0A942Z6S7_9FIRM</name>
<dbReference type="Proteomes" id="UP000724672">
    <property type="component" value="Unassembled WGS sequence"/>
</dbReference>
<dbReference type="RefSeq" id="WP_203366714.1">
    <property type="nucleotide sequence ID" value="NZ_WSFT01000037.1"/>
</dbReference>
<protein>
    <submittedName>
        <fullName evidence="2">DUF2249 domain-containing protein</fullName>
    </submittedName>
</protein>
<dbReference type="Pfam" id="PF10006">
    <property type="entry name" value="DUF2249"/>
    <property type="match status" value="1"/>
</dbReference>
<gene>
    <name evidence="2" type="ORF">GOQ27_09965</name>
</gene>
<evidence type="ECO:0000313" key="3">
    <source>
        <dbReference type="Proteomes" id="UP000724672"/>
    </source>
</evidence>
<organism evidence="2 3">
    <name type="scientific">Anaeromonas frigoriresistens</name>
    <dbReference type="NCBI Taxonomy" id="2683708"/>
    <lineage>
        <taxon>Bacteria</taxon>
        <taxon>Bacillati</taxon>
        <taxon>Bacillota</taxon>
        <taxon>Tissierellia</taxon>
        <taxon>Tissierellales</taxon>
        <taxon>Thermohalobacteraceae</taxon>
        <taxon>Anaeromonas</taxon>
    </lineage>
</organism>
<evidence type="ECO:0000313" key="2">
    <source>
        <dbReference type="EMBL" id="MBS4538791.1"/>
    </source>
</evidence>